<gene>
    <name evidence="2" type="ORF">L1857_28525</name>
</gene>
<evidence type="ECO:0000259" key="1">
    <source>
        <dbReference type="Pfam" id="PF07739"/>
    </source>
</evidence>
<dbReference type="Gene3D" id="1.10.490.50">
    <property type="entry name" value="Antibiotic binding domain of TipA-like multidrug resistance regulators"/>
    <property type="match status" value="1"/>
</dbReference>
<feature type="domain" description="TipAS antibiotic-recognition" evidence="1">
    <location>
        <begin position="35"/>
        <end position="146"/>
    </location>
</feature>
<name>A0ABY4P2A0_9PSEU</name>
<evidence type="ECO:0000313" key="2">
    <source>
        <dbReference type="EMBL" id="UQS26475.1"/>
    </source>
</evidence>
<reference evidence="2" key="1">
    <citation type="submission" date="2022-01" db="EMBL/GenBank/DDBJ databases">
        <title>PSI-footprinting approach for the identification of protein synthesis inhibitor producers.</title>
        <authorList>
            <person name="Handel F."/>
            <person name="Kulik A."/>
            <person name="Wex K.W."/>
            <person name="Berscheid A."/>
            <person name="Saur J.S."/>
            <person name="Winkler A."/>
            <person name="Wibberg D."/>
            <person name="Kalinowski J."/>
            <person name="Broetz-Oesterhelt H."/>
            <person name="Mast Y."/>
        </authorList>
    </citation>
    <scope>NUCLEOTIDE SEQUENCE</scope>
    <source>
        <strain evidence="2">KNN 49.3e</strain>
    </source>
</reference>
<proteinExistence type="predicted"/>
<sequence length="160" mass="17373">MRETIADLDEARIRDPERFFAGLREDRAAMRRTLRATFGEGTDAAFDAAEAAQDGLTAADYEHAAARGAALFRRLARVMRTGAAPDEPAALDAVADHYESVRLHWEPTPRAYAALGGLYVTDPQRSMAEEADPDLPAWLAAAIDAYARRRLGLAEGEAGT</sequence>
<evidence type="ECO:0000313" key="3">
    <source>
        <dbReference type="Proteomes" id="UP000830158"/>
    </source>
</evidence>
<organism evidence="2 3">
    <name type="scientific">Amycolatopsis thermalba</name>
    <dbReference type="NCBI Taxonomy" id="944492"/>
    <lineage>
        <taxon>Bacteria</taxon>
        <taxon>Bacillati</taxon>
        <taxon>Actinomycetota</taxon>
        <taxon>Actinomycetes</taxon>
        <taxon>Pseudonocardiales</taxon>
        <taxon>Pseudonocardiaceae</taxon>
        <taxon>Amycolatopsis</taxon>
    </lineage>
</organism>
<accession>A0ABY4P2A0</accession>
<dbReference type="SUPFAM" id="SSF89082">
    <property type="entry name" value="Antibiotic binding domain of TipA-like multidrug resistance regulators"/>
    <property type="match status" value="1"/>
</dbReference>
<dbReference type="InterPro" id="IPR012925">
    <property type="entry name" value="TipAS_dom"/>
</dbReference>
<dbReference type="RefSeq" id="WP_240323161.1">
    <property type="nucleotide sequence ID" value="NZ_CP091196.1"/>
</dbReference>
<dbReference type="EMBL" id="CP091196">
    <property type="protein sequence ID" value="UQS26475.1"/>
    <property type="molecule type" value="Genomic_DNA"/>
</dbReference>
<dbReference type="InterPro" id="IPR036244">
    <property type="entry name" value="TipA-like_antibiotic-bd"/>
</dbReference>
<dbReference type="Pfam" id="PF07739">
    <property type="entry name" value="TipAS"/>
    <property type="match status" value="1"/>
</dbReference>
<dbReference type="Proteomes" id="UP000830158">
    <property type="component" value="Chromosome"/>
</dbReference>
<keyword evidence="3" id="KW-1185">Reference proteome</keyword>
<protein>
    <submittedName>
        <fullName evidence="2">TipAS antibiotic-recognition domain-containing protein</fullName>
    </submittedName>
</protein>